<dbReference type="EMBL" id="CP076133">
    <property type="protein sequence ID" value="QWG05112.1"/>
    <property type="molecule type" value="Genomic_DNA"/>
</dbReference>
<gene>
    <name evidence="1" type="ORF">KMW28_22065</name>
</gene>
<evidence type="ECO:0000313" key="1">
    <source>
        <dbReference type="EMBL" id="QWG05112.1"/>
    </source>
</evidence>
<sequence>MKRFNYIIGLLTLLAIYGCKKDWEAPGVEPNHQVIYTSEYQFGNRVQVGGSMTFTDASKGIVNRTWTLPEGAVIEGTTETSSSADLIHIQFNESGMKEVQLNQNFAGAAYDGNTQRESVMDTTLMINVVDSLQLELRAHYYFPDGTVGEEIDLSTSTDIQAGRMIKYTLSHIGEPARIVYNFGGGDPEQVTYIESEINDGTATETIVQYKKLGTFSTAVLGDRPRPQGIDTLNFVNAINVIPSSDPLLLTDIYVKEGFIALDYSREIEPSSVNPATFSVHLTNEGKSIDINPAVLTAAVDPTAGNIVLIALDGESVYDDDVVTVSYQGGILQSTDFVVADEFTDELLVHRQNENILENVPFHESFEQSTDANWFYLWWGAPWDGYTLNVVDTEAYHGSKSGRLEVNSNQGAIFGHGADFDNPYNFPVEAGKSYEFGVWIKIESGSSNIDDTAGEVPSIMCFVNPGTDWGAERFNITTETPVGEWIYARMDYFTASADGEHHFWFRPNNPANPDNLVLYMDYISVREVNLRP</sequence>
<dbReference type="AlphaFoldDB" id="A0AAX1NCC3"/>
<organism evidence="1 2">
    <name type="scientific">Flammeovirga yaeyamensis</name>
    <dbReference type="NCBI Taxonomy" id="367791"/>
    <lineage>
        <taxon>Bacteria</taxon>
        <taxon>Pseudomonadati</taxon>
        <taxon>Bacteroidota</taxon>
        <taxon>Cytophagia</taxon>
        <taxon>Cytophagales</taxon>
        <taxon>Flammeovirgaceae</taxon>
        <taxon>Flammeovirga</taxon>
    </lineage>
</organism>
<proteinExistence type="predicted"/>
<dbReference type="Proteomes" id="UP000678679">
    <property type="component" value="Chromosome 2"/>
</dbReference>
<dbReference type="Gene3D" id="2.60.120.260">
    <property type="entry name" value="Galactose-binding domain-like"/>
    <property type="match status" value="1"/>
</dbReference>
<accession>A0AAX1NCC3</accession>
<dbReference type="PROSITE" id="PS51257">
    <property type="entry name" value="PROKAR_LIPOPROTEIN"/>
    <property type="match status" value="1"/>
</dbReference>
<keyword evidence="2" id="KW-1185">Reference proteome</keyword>
<protein>
    <submittedName>
        <fullName evidence="1">Uncharacterized protein</fullName>
    </submittedName>
</protein>
<name>A0AAX1NCC3_9BACT</name>
<evidence type="ECO:0000313" key="2">
    <source>
        <dbReference type="Proteomes" id="UP000678679"/>
    </source>
</evidence>
<dbReference type="KEGG" id="fya:KMW28_22065"/>
<dbReference type="RefSeq" id="WP_169662210.1">
    <property type="nucleotide sequence ID" value="NZ_CP076133.1"/>
</dbReference>
<reference evidence="1 2" key="1">
    <citation type="submission" date="2021-05" db="EMBL/GenBank/DDBJ databases">
        <title>Comparative genomic studies on the polysaccharide-degrading batcterial strains of the Flammeovirga genus.</title>
        <authorList>
            <person name="Zewei F."/>
            <person name="Zheng Z."/>
            <person name="Yu L."/>
            <person name="Ruyue G."/>
            <person name="Yanhong M."/>
            <person name="Yuanyuan C."/>
            <person name="Jingyan G."/>
            <person name="Wenjun H."/>
        </authorList>
    </citation>
    <scope>NUCLEOTIDE SEQUENCE [LARGE SCALE GENOMIC DNA]</scope>
    <source>
        <strain evidence="1 2">NBRC:100898</strain>
    </source>
</reference>